<dbReference type="Proteomes" id="UP000274211">
    <property type="component" value="Unassembled WGS sequence"/>
</dbReference>
<name>A0ABX9VRA6_AGGAP</name>
<gene>
    <name evidence="1" type="ORF">DOL88_11130</name>
</gene>
<accession>A0ABX9VRA6</accession>
<evidence type="ECO:0000313" key="2">
    <source>
        <dbReference type="Proteomes" id="UP000274211"/>
    </source>
</evidence>
<sequence length="62" mass="6960">MLEKNWKNHLQIKEVICFPFGAVSIANVQNPMDFVTALEKSAVLFGDVFLDSLFGSVVRVMD</sequence>
<reference evidence="1 2" key="1">
    <citation type="journal article" date="2019" name="J. Oral Microbiol.">
        <title>Role of OmpA1 and OmpA2 in Aggregatibacter actinomycetemcomitans and Aggregatibacter aphrophilus serum resistance.</title>
        <authorList>
            <person name="Lindholm M."/>
            <person name="Min Aung K."/>
            <person name="Nyunt Wai S."/>
            <person name="Oscarsson J."/>
        </authorList>
    </citation>
    <scope>NUCLEOTIDE SEQUENCE [LARGE SCALE GENOMIC DNA]</scope>
    <source>
        <strain evidence="1 2">HK83</strain>
    </source>
</reference>
<dbReference type="EMBL" id="QMGS01000118">
    <property type="protein sequence ID" value="RMW78110.1"/>
    <property type="molecule type" value="Genomic_DNA"/>
</dbReference>
<evidence type="ECO:0000313" key="1">
    <source>
        <dbReference type="EMBL" id="RMW78110.1"/>
    </source>
</evidence>
<comment type="caution">
    <text evidence="1">The sequence shown here is derived from an EMBL/GenBank/DDBJ whole genome shotgun (WGS) entry which is preliminary data.</text>
</comment>
<keyword evidence="2" id="KW-1185">Reference proteome</keyword>
<protein>
    <submittedName>
        <fullName evidence="1">Uncharacterized protein</fullName>
    </submittedName>
</protein>
<dbReference type="RefSeq" id="WP_109129414.1">
    <property type="nucleotide sequence ID" value="NZ_CAUUMV010000002.1"/>
</dbReference>
<organism evidence="1 2">
    <name type="scientific">Aggregatibacter aphrophilus</name>
    <name type="common">Haemophilus aphrophilus</name>
    <dbReference type="NCBI Taxonomy" id="732"/>
    <lineage>
        <taxon>Bacteria</taxon>
        <taxon>Pseudomonadati</taxon>
        <taxon>Pseudomonadota</taxon>
        <taxon>Gammaproteobacteria</taxon>
        <taxon>Pasteurellales</taxon>
        <taxon>Pasteurellaceae</taxon>
        <taxon>Aggregatibacter</taxon>
    </lineage>
</organism>
<proteinExistence type="predicted"/>